<dbReference type="GO" id="GO:0000156">
    <property type="term" value="F:phosphorelay response regulator activity"/>
    <property type="evidence" value="ECO:0007669"/>
    <property type="project" value="TreeGrafter"/>
</dbReference>
<accession>A0A1F7GAU9</accession>
<dbReference type="InterPro" id="IPR011006">
    <property type="entry name" value="CheY-like_superfamily"/>
</dbReference>
<dbReference type="Proteomes" id="UP000178372">
    <property type="component" value="Unassembled WGS sequence"/>
</dbReference>
<evidence type="ECO:0000256" key="4">
    <source>
        <dbReference type="ARBA" id="ARBA00023125"/>
    </source>
</evidence>
<dbReference type="InterPro" id="IPR039420">
    <property type="entry name" value="WalR-like"/>
</dbReference>
<dbReference type="GO" id="GO:0000976">
    <property type="term" value="F:transcription cis-regulatory region binding"/>
    <property type="evidence" value="ECO:0007669"/>
    <property type="project" value="TreeGrafter"/>
</dbReference>
<organism evidence="8 9">
    <name type="scientific">Candidatus Roizmanbacteria bacterium RIFCSPHIGHO2_01_FULL_39_12b</name>
    <dbReference type="NCBI Taxonomy" id="1802030"/>
    <lineage>
        <taxon>Bacteria</taxon>
        <taxon>Candidatus Roizmaniibacteriota</taxon>
    </lineage>
</organism>
<dbReference type="Gene3D" id="3.40.50.2300">
    <property type="match status" value="1"/>
</dbReference>
<dbReference type="SUPFAM" id="SSF52172">
    <property type="entry name" value="CheY-like"/>
    <property type="match status" value="1"/>
</dbReference>
<evidence type="ECO:0000313" key="8">
    <source>
        <dbReference type="EMBL" id="OGK16014.1"/>
    </source>
</evidence>
<keyword evidence="3" id="KW-0805">Transcription regulation</keyword>
<keyword evidence="5" id="KW-0804">Transcription</keyword>
<dbReference type="SMART" id="SM00448">
    <property type="entry name" value="REC"/>
    <property type="match status" value="1"/>
</dbReference>
<dbReference type="Pfam" id="PF00072">
    <property type="entry name" value="Response_reg"/>
    <property type="match status" value="1"/>
</dbReference>
<dbReference type="EMBL" id="MFZF01000022">
    <property type="protein sequence ID" value="OGK16014.1"/>
    <property type="molecule type" value="Genomic_DNA"/>
</dbReference>
<keyword evidence="1 6" id="KW-0597">Phosphoprotein</keyword>
<dbReference type="InterPro" id="IPR001789">
    <property type="entry name" value="Sig_transdc_resp-reg_receiver"/>
</dbReference>
<evidence type="ECO:0000313" key="9">
    <source>
        <dbReference type="Proteomes" id="UP000178372"/>
    </source>
</evidence>
<evidence type="ECO:0000256" key="1">
    <source>
        <dbReference type="ARBA" id="ARBA00022553"/>
    </source>
</evidence>
<proteinExistence type="predicted"/>
<dbReference type="GO" id="GO:0005829">
    <property type="term" value="C:cytosol"/>
    <property type="evidence" value="ECO:0007669"/>
    <property type="project" value="TreeGrafter"/>
</dbReference>
<comment type="caution">
    <text evidence="8">The sequence shown here is derived from an EMBL/GenBank/DDBJ whole genome shotgun (WGS) entry which is preliminary data.</text>
</comment>
<gene>
    <name evidence="8" type="ORF">A2690_00990</name>
</gene>
<evidence type="ECO:0000256" key="6">
    <source>
        <dbReference type="PROSITE-ProRule" id="PRU00169"/>
    </source>
</evidence>
<evidence type="ECO:0000256" key="2">
    <source>
        <dbReference type="ARBA" id="ARBA00023012"/>
    </source>
</evidence>
<evidence type="ECO:0000256" key="5">
    <source>
        <dbReference type="ARBA" id="ARBA00023163"/>
    </source>
</evidence>
<reference evidence="8 9" key="1">
    <citation type="journal article" date="2016" name="Nat. Commun.">
        <title>Thousands of microbial genomes shed light on interconnected biogeochemical processes in an aquifer system.</title>
        <authorList>
            <person name="Anantharaman K."/>
            <person name="Brown C.T."/>
            <person name="Hug L.A."/>
            <person name="Sharon I."/>
            <person name="Castelle C.J."/>
            <person name="Probst A.J."/>
            <person name="Thomas B.C."/>
            <person name="Singh A."/>
            <person name="Wilkins M.J."/>
            <person name="Karaoz U."/>
            <person name="Brodie E.L."/>
            <person name="Williams K.H."/>
            <person name="Hubbard S.S."/>
            <person name="Banfield J.F."/>
        </authorList>
    </citation>
    <scope>NUCLEOTIDE SEQUENCE [LARGE SCALE GENOMIC DNA]</scope>
</reference>
<keyword evidence="2" id="KW-0902">Two-component regulatory system</keyword>
<dbReference type="FunFam" id="3.40.50.2300:FF:000001">
    <property type="entry name" value="DNA-binding response regulator PhoB"/>
    <property type="match status" value="1"/>
</dbReference>
<dbReference type="PANTHER" id="PTHR48111:SF1">
    <property type="entry name" value="TWO-COMPONENT RESPONSE REGULATOR ORR33"/>
    <property type="match status" value="1"/>
</dbReference>
<dbReference type="AlphaFoldDB" id="A0A1F7GAU9"/>
<dbReference type="GO" id="GO:0006355">
    <property type="term" value="P:regulation of DNA-templated transcription"/>
    <property type="evidence" value="ECO:0007669"/>
    <property type="project" value="TreeGrafter"/>
</dbReference>
<keyword evidence="4" id="KW-0238">DNA-binding</keyword>
<dbReference type="GO" id="GO:0032993">
    <property type="term" value="C:protein-DNA complex"/>
    <property type="evidence" value="ECO:0007669"/>
    <property type="project" value="TreeGrafter"/>
</dbReference>
<feature type="modified residue" description="4-aspartylphosphate" evidence="6">
    <location>
        <position position="53"/>
    </location>
</feature>
<dbReference type="PROSITE" id="PS50110">
    <property type="entry name" value="RESPONSE_REGULATORY"/>
    <property type="match status" value="1"/>
</dbReference>
<feature type="domain" description="Response regulatory" evidence="7">
    <location>
        <begin position="4"/>
        <end position="119"/>
    </location>
</feature>
<evidence type="ECO:0000259" key="7">
    <source>
        <dbReference type="PROSITE" id="PS50110"/>
    </source>
</evidence>
<evidence type="ECO:0000256" key="3">
    <source>
        <dbReference type="ARBA" id="ARBA00023015"/>
    </source>
</evidence>
<dbReference type="PANTHER" id="PTHR48111">
    <property type="entry name" value="REGULATOR OF RPOS"/>
    <property type="match status" value="1"/>
</dbReference>
<protein>
    <recommendedName>
        <fullName evidence="7">Response regulatory domain-containing protein</fullName>
    </recommendedName>
</protein>
<sequence length="121" mass="13795">MAQKILIIDDDQYIRELYVEVLTDEKYDVDSTQDGIEGVEKIMKNKYDLILLDIMMPRLDGLGVLQKLHDKKHSVRNIVLLTNLSHGPVIDEGTKLGAVGYLIKADITPDQLVEKVKEYLK</sequence>
<name>A0A1F7GAU9_9BACT</name>
<dbReference type="CDD" id="cd00156">
    <property type="entry name" value="REC"/>
    <property type="match status" value="1"/>
</dbReference>